<keyword evidence="2" id="KW-0238">DNA-binding</keyword>
<accession>A0A4U0PAE8</accession>
<dbReference type="SUPFAM" id="SSF46785">
    <property type="entry name" value="Winged helix' DNA-binding domain"/>
    <property type="match status" value="1"/>
</dbReference>
<dbReference type="CDD" id="cd07377">
    <property type="entry name" value="WHTH_GntR"/>
    <property type="match status" value="1"/>
</dbReference>
<comment type="caution">
    <text evidence="5">The sequence shown here is derived from an EMBL/GenBank/DDBJ whole genome shotgun (WGS) entry which is preliminary data.</text>
</comment>
<dbReference type="GO" id="GO:0045892">
    <property type="term" value="P:negative regulation of DNA-templated transcription"/>
    <property type="evidence" value="ECO:0007669"/>
    <property type="project" value="TreeGrafter"/>
</dbReference>
<dbReference type="InterPro" id="IPR036390">
    <property type="entry name" value="WH_DNA-bd_sf"/>
</dbReference>
<dbReference type="InterPro" id="IPR036388">
    <property type="entry name" value="WH-like_DNA-bd_sf"/>
</dbReference>
<keyword evidence="3" id="KW-0804">Transcription</keyword>
<sequence>MPDTLLHPTQPLYGRIRDELRTRIHAGAYAPHERLPSESDLMTLYAVSRITVRQALGELEKEGVLFKVPGKGAFVSKPKPFQQLARLQGFAEAMREHGHEIYNRLLSIHTLPADATVAERLHLPAGAPVTELRRVRLLNRQPVSLDVTYVAPHLGERLAREDLATRDVFVILENDYGIALGHADLAIDAQLAEAAIATQLGLTPGAPLLRIERLTHDRTGAPVDFEYLYCRSDNFQFRLRVAR</sequence>
<keyword evidence="6" id="KW-1185">Reference proteome</keyword>
<keyword evidence="1" id="KW-0805">Transcription regulation</keyword>
<evidence type="ECO:0000259" key="4">
    <source>
        <dbReference type="PROSITE" id="PS50949"/>
    </source>
</evidence>
<dbReference type="PRINTS" id="PR00035">
    <property type="entry name" value="HTHGNTR"/>
</dbReference>
<name>A0A4U0PAE8_9NEIS</name>
<organism evidence="5 6">
    <name type="scientific">Chitiniphilus eburneus</name>
    <dbReference type="NCBI Taxonomy" id="2571148"/>
    <lineage>
        <taxon>Bacteria</taxon>
        <taxon>Pseudomonadati</taxon>
        <taxon>Pseudomonadota</taxon>
        <taxon>Betaproteobacteria</taxon>
        <taxon>Neisseriales</taxon>
        <taxon>Chitinibacteraceae</taxon>
        <taxon>Chitiniphilus</taxon>
    </lineage>
</organism>
<evidence type="ECO:0000256" key="2">
    <source>
        <dbReference type="ARBA" id="ARBA00023125"/>
    </source>
</evidence>
<evidence type="ECO:0000256" key="1">
    <source>
        <dbReference type="ARBA" id="ARBA00023015"/>
    </source>
</evidence>
<dbReference type="SUPFAM" id="SSF64288">
    <property type="entry name" value="Chorismate lyase-like"/>
    <property type="match status" value="1"/>
</dbReference>
<dbReference type="Pfam" id="PF00392">
    <property type="entry name" value="GntR"/>
    <property type="match status" value="1"/>
</dbReference>
<feature type="domain" description="HTH gntR-type" evidence="4">
    <location>
        <begin position="10"/>
        <end position="78"/>
    </location>
</feature>
<dbReference type="SMART" id="SM00345">
    <property type="entry name" value="HTH_GNTR"/>
    <property type="match status" value="1"/>
</dbReference>
<evidence type="ECO:0000256" key="3">
    <source>
        <dbReference type="ARBA" id="ARBA00023163"/>
    </source>
</evidence>
<dbReference type="InterPro" id="IPR050679">
    <property type="entry name" value="Bact_HTH_transcr_reg"/>
</dbReference>
<protein>
    <submittedName>
        <fullName evidence="5">GntR family transcriptional regulator</fullName>
    </submittedName>
</protein>
<dbReference type="Gene3D" id="3.40.1410.10">
    <property type="entry name" value="Chorismate lyase-like"/>
    <property type="match status" value="1"/>
</dbReference>
<dbReference type="PROSITE" id="PS50949">
    <property type="entry name" value="HTH_GNTR"/>
    <property type="match status" value="1"/>
</dbReference>
<dbReference type="Pfam" id="PF07702">
    <property type="entry name" value="UTRA"/>
    <property type="match status" value="1"/>
</dbReference>
<dbReference type="EMBL" id="SUMF01000044">
    <property type="protein sequence ID" value="TJZ64601.1"/>
    <property type="molecule type" value="Genomic_DNA"/>
</dbReference>
<gene>
    <name evidence="5" type="ORF">FAZ21_18945</name>
</gene>
<dbReference type="InterPro" id="IPR000524">
    <property type="entry name" value="Tscrpt_reg_HTH_GntR"/>
</dbReference>
<dbReference type="InterPro" id="IPR028978">
    <property type="entry name" value="Chorismate_lyase_/UTRA_dom_sf"/>
</dbReference>
<reference evidence="5 6" key="1">
    <citation type="submission" date="2019-04" db="EMBL/GenBank/DDBJ databases">
        <title>Chitiniphilus eburnea sp. nov., a novel chitinolytic bacterium isolated from aquaculture sludge.</title>
        <authorList>
            <person name="Sheng M."/>
        </authorList>
    </citation>
    <scope>NUCLEOTIDE SEQUENCE [LARGE SCALE GENOMIC DNA]</scope>
    <source>
        <strain evidence="5 6">HX-2-15</strain>
    </source>
</reference>
<dbReference type="RefSeq" id="WP_136775002.1">
    <property type="nucleotide sequence ID" value="NZ_SUMF01000044.1"/>
</dbReference>
<dbReference type="GO" id="GO:0003677">
    <property type="term" value="F:DNA binding"/>
    <property type="evidence" value="ECO:0007669"/>
    <property type="project" value="UniProtKB-KW"/>
</dbReference>
<dbReference type="PANTHER" id="PTHR44846:SF1">
    <property type="entry name" value="MANNOSYL-D-GLYCERATE TRANSPORT_METABOLISM SYSTEM REPRESSOR MNGR-RELATED"/>
    <property type="match status" value="1"/>
</dbReference>
<dbReference type="AlphaFoldDB" id="A0A4U0PAE8"/>
<proteinExistence type="predicted"/>
<evidence type="ECO:0000313" key="6">
    <source>
        <dbReference type="Proteomes" id="UP000310016"/>
    </source>
</evidence>
<dbReference type="FunFam" id="1.10.10.10:FF:000079">
    <property type="entry name" value="GntR family transcriptional regulator"/>
    <property type="match status" value="1"/>
</dbReference>
<evidence type="ECO:0000313" key="5">
    <source>
        <dbReference type="EMBL" id="TJZ64601.1"/>
    </source>
</evidence>
<dbReference type="PANTHER" id="PTHR44846">
    <property type="entry name" value="MANNOSYL-D-GLYCERATE TRANSPORT/METABOLISM SYSTEM REPRESSOR MNGR-RELATED"/>
    <property type="match status" value="1"/>
</dbReference>
<dbReference type="SMART" id="SM00866">
    <property type="entry name" value="UTRA"/>
    <property type="match status" value="1"/>
</dbReference>
<dbReference type="Proteomes" id="UP000310016">
    <property type="component" value="Unassembled WGS sequence"/>
</dbReference>
<dbReference type="Gene3D" id="1.10.10.10">
    <property type="entry name" value="Winged helix-like DNA-binding domain superfamily/Winged helix DNA-binding domain"/>
    <property type="match status" value="1"/>
</dbReference>
<dbReference type="InterPro" id="IPR011663">
    <property type="entry name" value="UTRA"/>
</dbReference>
<dbReference type="OrthoDB" id="8582866at2"/>
<dbReference type="GO" id="GO:0003700">
    <property type="term" value="F:DNA-binding transcription factor activity"/>
    <property type="evidence" value="ECO:0007669"/>
    <property type="project" value="InterPro"/>
</dbReference>